<evidence type="ECO:0000313" key="3">
    <source>
        <dbReference type="Proteomes" id="UP000177583"/>
    </source>
</evidence>
<dbReference type="GO" id="GO:0004553">
    <property type="term" value="F:hydrolase activity, hydrolyzing O-glycosyl compounds"/>
    <property type="evidence" value="ECO:0007669"/>
    <property type="project" value="InterPro"/>
</dbReference>
<evidence type="ECO:0000313" key="2">
    <source>
        <dbReference type="EMBL" id="OGH03887.1"/>
    </source>
</evidence>
<dbReference type="GO" id="GO:0006047">
    <property type="term" value="P:UDP-N-acetylglucosamine metabolic process"/>
    <property type="evidence" value="ECO:0007669"/>
    <property type="project" value="InterPro"/>
</dbReference>
<dbReference type="Proteomes" id="UP000177583">
    <property type="component" value="Unassembled WGS sequence"/>
</dbReference>
<comment type="caution">
    <text evidence="2">The sequence shown here is derived from an EMBL/GenBank/DDBJ whole genome shotgun (WGS) entry which is preliminary data.</text>
</comment>
<dbReference type="InterPro" id="IPR003331">
    <property type="entry name" value="UDP_GlcNAc_Epimerase_2_dom"/>
</dbReference>
<organism evidence="2 3">
    <name type="scientific">Candidatus Lambdaproteobacteria bacterium RIFOXYD2_FULL_56_26</name>
    <dbReference type="NCBI Taxonomy" id="1817773"/>
    <lineage>
        <taxon>Bacteria</taxon>
        <taxon>Pseudomonadati</taxon>
        <taxon>Pseudomonadota</taxon>
        <taxon>Candidatus Lambdaproteobacteria</taxon>
    </lineage>
</organism>
<feature type="domain" description="UDP-N-acetylglucosamine 2-epimerase" evidence="1">
    <location>
        <begin position="23"/>
        <end position="366"/>
    </location>
</feature>
<dbReference type="PANTHER" id="PTHR43174:SF3">
    <property type="entry name" value="UDP-N-ACETYLGLUCOSAMINE 2-EPIMERASE"/>
    <property type="match status" value="1"/>
</dbReference>
<dbReference type="AlphaFoldDB" id="A0A1F6H0F2"/>
<proteinExistence type="predicted"/>
<dbReference type="EMBL" id="MFNF01000010">
    <property type="protein sequence ID" value="OGH03887.1"/>
    <property type="molecule type" value="Genomic_DNA"/>
</dbReference>
<dbReference type="Pfam" id="PF02350">
    <property type="entry name" value="Epimerase_2"/>
    <property type="match status" value="1"/>
</dbReference>
<name>A0A1F6H0F2_9PROT</name>
<reference evidence="2 3" key="1">
    <citation type="journal article" date="2016" name="Nat. Commun.">
        <title>Thousands of microbial genomes shed light on interconnected biogeochemical processes in an aquifer system.</title>
        <authorList>
            <person name="Anantharaman K."/>
            <person name="Brown C.T."/>
            <person name="Hug L.A."/>
            <person name="Sharon I."/>
            <person name="Castelle C.J."/>
            <person name="Probst A.J."/>
            <person name="Thomas B.C."/>
            <person name="Singh A."/>
            <person name="Wilkins M.J."/>
            <person name="Karaoz U."/>
            <person name="Brodie E.L."/>
            <person name="Williams K.H."/>
            <person name="Hubbard S.S."/>
            <person name="Banfield J.F."/>
        </authorList>
    </citation>
    <scope>NUCLEOTIDE SEQUENCE [LARGE SCALE GENOMIC DNA]</scope>
</reference>
<dbReference type="PANTHER" id="PTHR43174">
    <property type="entry name" value="UDP-N-ACETYLGLUCOSAMINE 2-EPIMERASE"/>
    <property type="match status" value="1"/>
</dbReference>
<accession>A0A1F6H0F2</accession>
<dbReference type="SUPFAM" id="SSF53756">
    <property type="entry name" value="UDP-Glycosyltransferase/glycogen phosphorylase"/>
    <property type="match status" value="1"/>
</dbReference>
<dbReference type="NCBIfam" id="TIGR03568">
    <property type="entry name" value="NeuC_NnaA"/>
    <property type="match status" value="1"/>
</dbReference>
<dbReference type="InterPro" id="IPR029767">
    <property type="entry name" value="WecB-like"/>
</dbReference>
<dbReference type="InterPro" id="IPR020004">
    <property type="entry name" value="UDP-GlcNAc_Epase"/>
</dbReference>
<dbReference type="Gene3D" id="3.40.50.2000">
    <property type="entry name" value="Glycogen Phosphorylase B"/>
    <property type="match status" value="2"/>
</dbReference>
<evidence type="ECO:0000259" key="1">
    <source>
        <dbReference type="Pfam" id="PF02350"/>
    </source>
</evidence>
<protein>
    <submittedName>
        <fullName evidence="2">UDP-N-acetyl-D-glucosamine 2-epimerase, UDP-hydrolysing</fullName>
    </submittedName>
</protein>
<sequence length="392" mass="42479">MKLKVLLVTTSRADFGLLTPLFRELQSRPEFDPHWCVTGSHLSHEHGYTAQLIEKDGFVISGKVEINPLRHDASGTLAALAEGLKGFDQTILELKPDLMVVLGDRFELLAACSAALLHRLPIAHIHGGETTEGAIDEAIRHGVTKMATLHFPSLEAYRQRILSMGEAPDRVFAVGALGVDGITQVKPMSLEELQALTGLDFTRKIALFTFHPVTLDGEEEALRQISEVLDAVLVQDFVTLATLPNADPGSDPIARTLTEAAQAHPERLVLRSSLGQRGYLSAMGRAALMVGNSSSGVIETPSFGLPTLDIGDRQKGRFRPANVLHVDCRLEAILAGLAKVQDPEFVGACKQLKSPFGDGHAAQKIALGLLAFLEPLLYHKGQLLKKSFFPLT</sequence>
<gene>
    <name evidence="2" type="ORF">A2557_11655</name>
</gene>